<reference evidence="4" key="1">
    <citation type="submission" date="2016-10" db="EMBL/GenBank/DDBJ databases">
        <authorList>
            <person name="Varghese N."/>
            <person name="Submissions S."/>
        </authorList>
    </citation>
    <scope>NUCLEOTIDE SEQUENCE [LARGE SCALE GENOMIC DNA]</scope>
    <source>
        <strain evidence="4">CGMCC 4.2126</strain>
    </source>
</reference>
<dbReference type="PANTHER" id="PTHR43464">
    <property type="entry name" value="METHYLTRANSFERASE"/>
    <property type="match status" value="1"/>
</dbReference>
<evidence type="ECO:0000313" key="4">
    <source>
        <dbReference type="Proteomes" id="UP000199111"/>
    </source>
</evidence>
<dbReference type="GO" id="GO:0008168">
    <property type="term" value="F:methyltransferase activity"/>
    <property type="evidence" value="ECO:0007669"/>
    <property type="project" value="UniProtKB-KW"/>
</dbReference>
<dbReference type="InterPro" id="IPR029063">
    <property type="entry name" value="SAM-dependent_MTases_sf"/>
</dbReference>
<dbReference type="InterPro" id="IPR025714">
    <property type="entry name" value="Methyltranfer_dom"/>
</dbReference>
<proteinExistence type="predicted"/>
<feature type="compositionally biased region" description="Basic residues" evidence="1">
    <location>
        <begin position="33"/>
        <end position="46"/>
    </location>
</feature>
<dbReference type="SUPFAM" id="SSF53335">
    <property type="entry name" value="S-adenosyl-L-methionine-dependent methyltransferases"/>
    <property type="match status" value="1"/>
</dbReference>
<dbReference type="GO" id="GO:0032259">
    <property type="term" value="P:methylation"/>
    <property type="evidence" value="ECO:0007669"/>
    <property type="project" value="UniProtKB-KW"/>
</dbReference>
<dbReference type="EMBL" id="FOQY01000021">
    <property type="protein sequence ID" value="SFK27520.1"/>
    <property type="molecule type" value="Genomic_DNA"/>
</dbReference>
<name>A0A1I3Y738_9ACTN</name>
<feature type="domain" description="Methyltransferase" evidence="2">
    <location>
        <begin position="94"/>
        <end position="201"/>
    </location>
</feature>
<gene>
    <name evidence="3" type="ORF">SAMN05216275_12157</name>
</gene>
<dbReference type="Pfam" id="PF13847">
    <property type="entry name" value="Methyltransf_31"/>
    <property type="match status" value="1"/>
</dbReference>
<accession>A0A1I3Y738</accession>
<keyword evidence="3" id="KW-0808">Transferase</keyword>
<protein>
    <submittedName>
        <fullName evidence="3">Methyltransferase domain-containing protein</fullName>
    </submittedName>
</protein>
<keyword evidence="4" id="KW-1185">Reference proteome</keyword>
<evidence type="ECO:0000313" key="3">
    <source>
        <dbReference type="EMBL" id="SFK27520.1"/>
    </source>
</evidence>
<dbReference type="Proteomes" id="UP000199111">
    <property type="component" value="Unassembled WGS sequence"/>
</dbReference>
<dbReference type="CDD" id="cd02440">
    <property type="entry name" value="AdoMet_MTases"/>
    <property type="match status" value="1"/>
</dbReference>
<dbReference type="PANTHER" id="PTHR43464:SF3">
    <property type="entry name" value="SAM-DEPENDENT METHYLTRANSFERASE"/>
    <property type="match status" value="1"/>
</dbReference>
<feature type="region of interest" description="Disordered" evidence="1">
    <location>
        <begin position="27"/>
        <end position="50"/>
    </location>
</feature>
<evidence type="ECO:0000259" key="2">
    <source>
        <dbReference type="Pfam" id="PF13847"/>
    </source>
</evidence>
<organism evidence="3 4">
    <name type="scientific">Streptosporangium canum</name>
    <dbReference type="NCBI Taxonomy" id="324952"/>
    <lineage>
        <taxon>Bacteria</taxon>
        <taxon>Bacillati</taxon>
        <taxon>Actinomycetota</taxon>
        <taxon>Actinomycetes</taxon>
        <taxon>Streptosporangiales</taxon>
        <taxon>Streptosporangiaceae</taxon>
        <taxon>Streptosporangium</taxon>
    </lineage>
</organism>
<evidence type="ECO:0000256" key="1">
    <source>
        <dbReference type="SAM" id="MobiDB-lite"/>
    </source>
</evidence>
<keyword evidence="3" id="KW-0489">Methyltransferase</keyword>
<dbReference type="AlphaFoldDB" id="A0A1I3Y738"/>
<sequence length="305" mass="34284">MTRVTRVTRTVRTVRAARREGPLPLAGLLTGTARHRPPGLSRRRKTGWPMTSRQESMAVMSLRFHEIAESGHRILNPFTEEKLALLGEVARLRPGMRQLDLACGKAELLCQWSLRHGIEGVGVDISEVFLSAARERARELGVGDRLRFEREDAGAYRAEPEAFDVVSCIGASWIGGGLEGTVELMLPALKEGGILLVGEPYWISTPPEEAYEVLGFGAEAFSSLAGTFDRFEAAGVEVLEMVLADQDSWDRYVASQWWTLSDWLRDNPADPDVEEVREFLERARRSHVEYGRRHLGWGVFVLRRR</sequence>
<dbReference type="Gene3D" id="3.40.50.150">
    <property type="entry name" value="Vaccinia Virus protein VP39"/>
    <property type="match status" value="1"/>
</dbReference>